<proteinExistence type="predicted"/>
<evidence type="ECO:0000313" key="2">
    <source>
        <dbReference type="EMBL" id="KKO09342.1"/>
    </source>
</evidence>
<reference evidence="2" key="1">
    <citation type="journal article" date="2015" name="Nature">
        <title>Complex archaea that bridge the gap between prokaryotes and eukaryotes.</title>
        <authorList>
            <person name="Spang A."/>
            <person name="Saw J.H."/>
            <person name="Jorgensen S.L."/>
            <person name="Zaremba-Niedzwiedzka K."/>
            <person name="Martijn J."/>
            <person name="Lind A.E."/>
            <person name="van Eijk R."/>
            <person name="Schleper C."/>
            <person name="Guy L."/>
            <person name="Ettema T.J."/>
        </authorList>
    </citation>
    <scope>NUCLEOTIDE SEQUENCE</scope>
</reference>
<comment type="caution">
    <text evidence="2">The sequence shown here is derived from an EMBL/GenBank/DDBJ whole genome shotgun (WGS) entry which is preliminary data.</text>
</comment>
<feature type="compositionally biased region" description="Polar residues" evidence="1">
    <location>
        <begin position="51"/>
        <end position="61"/>
    </location>
</feature>
<feature type="region of interest" description="Disordered" evidence="1">
    <location>
        <begin position="31"/>
        <end position="67"/>
    </location>
</feature>
<protein>
    <submittedName>
        <fullName evidence="2">Uncharacterized protein</fullName>
    </submittedName>
</protein>
<evidence type="ECO:0000256" key="1">
    <source>
        <dbReference type="SAM" id="MobiDB-lite"/>
    </source>
</evidence>
<dbReference type="AlphaFoldDB" id="A0A0F9YB13"/>
<accession>A0A0F9YB13</accession>
<dbReference type="EMBL" id="LAZR01000007">
    <property type="protein sequence ID" value="KKO09342.1"/>
    <property type="molecule type" value="Genomic_DNA"/>
</dbReference>
<name>A0A0F9YB13_9ZZZZ</name>
<organism evidence="2">
    <name type="scientific">marine sediment metagenome</name>
    <dbReference type="NCBI Taxonomy" id="412755"/>
    <lineage>
        <taxon>unclassified sequences</taxon>
        <taxon>metagenomes</taxon>
        <taxon>ecological metagenomes</taxon>
    </lineage>
</organism>
<gene>
    <name evidence="2" type="ORF">LCGC14_0036840</name>
</gene>
<sequence length="67" mass="7002">MMLTNLDKRIKALMLTAMVAFGGVVLAGCSEEVAPTSSPEPDTEEPMGQGPMSNEGSATDDTLNDDL</sequence>